<dbReference type="AlphaFoldDB" id="A0AAV0AW81"/>
<gene>
    <name evidence="1" type="ORF">PPACK8108_LOCUS8428</name>
</gene>
<dbReference type="Proteomes" id="UP001153365">
    <property type="component" value="Unassembled WGS sequence"/>
</dbReference>
<comment type="caution">
    <text evidence="1">The sequence shown here is derived from an EMBL/GenBank/DDBJ whole genome shotgun (WGS) entry which is preliminary data.</text>
</comment>
<reference evidence="1" key="1">
    <citation type="submission" date="2022-06" db="EMBL/GenBank/DDBJ databases">
        <authorList>
            <consortium name="SYNGENTA / RWTH Aachen University"/>
        </authorList>
    </citation>
    <scope>NUCLEOTIDE SEQUENCE</scope>
</reference>
<proteinExistence type="predicted"/>
<keyword evidence="2" id="KW-1185">Reference proteome</keyword>
<evidence type="ECO:0000313" key="1">
    <source>
        <dbReference type="EMBL" id="CAH7673554.1"/>
    </source>
</evidence>
<protein>
    <submittedName>
        <fullName evidence="1">Uncharacterized protein</fullName>
    </submittedName>
</protein>
<evidence type="ECO:0000313" key="2">
    <source>
        <dbReference type="Proteomes" id="UP001153365"/>
    </source>
</evidence>
<sequence length="330" mass="37415">MTGRIEPTDSRRSINTRLHASTALDVGMYAVRQQDQKYGEILPSKLMDMSIRTAGVPTDEIPITTNNEILGIRIQLKVAASVEEKDVKKLPLRAHIRHNKNNGFEVIAPMGGNSSRSQSHVAKAVTHSMAREFLTNNVEPQEVQNTQETQIVIEAPQEDAQESEMNIRQYKLFPTVCANWETGASIDSELKREDKILPSMPRTSQNNPFQLLNEDINNQLIHPQLLQNSSARTEESLQWSLGSPPTKNDYFDKDKQAALRRLLNQHRSVGECVKKLVKMAPGKNFGEAFKLGTELNDEMKKTFSLLSGWFEHLEVDDYEPFNWEDSKGKK</sequence>
<name>A0AAV0AW81_PHAPC</name>
<accession>A0AAV0AW81</accession>
<organism evidence="1 2">
    <name type="scientific">Phakopsora pachyrhizi</name>
    <name type="common">Asian soybean rust disease fungus</name>
    <dbReference type="NCBI Taxonomy" id="170000"/>
    <lineage>
        <taxon>Eukaryota</taxon>
        <taxon>Fungi</taxon>
        <taxon>Dikarya</taxon>
        <taxon>Basidiomycota</taxon>
        <taxon>Pucciniomycotina</taxon>
        <taxon>Pucciniomycetes</taxon>
        <taxon>Pucciniales</taxon>
        <taxon>Phakopsoraceae</taxon>
        <taxon>Phakopsora</taxon>
    </lineage>
</organism>
<dbReference type="EMBL" id="CALTRL010001743">
    <property type="protein sequence ID" value="CAH7673554.1"/>
    <property type="molecule type" value="Genomic_DNA"/>
</dbReference>